<organism evidence="7 8">
    <name type="scientific">Saccharomycopsis crataegensis</name>
    <dbReference type="NCBI Taxonomy" id="43959"/>
    <lineage>
        <taxon>Eukaryota</taxon>
        <taxon>Fungi</taxon>
        <taxon>Dikarya</taxon>
        <taxon>Ascomycota</taxon>
        <taxon>Saccharomycotina</taxon>
        <taxon>Saccharomycetes</taxon>
        <taxon>Saccharomycopsidaceae</taxon>
        <taxon>Saccharomycopsis</taxon>
    </lineage>
</organism>
<feature type="transmembrane region" description="Helical" evidence="6">
    <location>
        <begin position="68"/>
        <end position="87"/>
    </location>
</feature>
<keyword evidence="3 6" id="KW-1133">Transmembrane helix</keyword>
<sequence length="285" mass="32914">MSTNNSTSSSVKHQKKPSTSPNNINKLALNAHFLWFVGHFLTFGCTALHSIVSIFRPFSPTAQKYYSLTIYSVILSYSIVLFKTYSLNTLAKTLFSNPFAILKNSNALYLFLSGLFLANHGIIFEKIQLSLYSFAIYSLFHSINYLNQSILSSTANKPYQTLKSKLSQFSKQYYEPSLYMAANCELFVMIHLIFTDLKNLLMIFQTNPLTNIRILCITILYLVFLKLRYDDSHHMKAVVQSYDLRINQFLYSNQRIPQAVTNIWFKFRTLIGAYVAPIRIEARHR</sequence>
<evidence type="ECO:0000313" key="8">
    <source>
        <dbReference type="Proteomes" id="UP001360560"/>
    </source>
</evidence>
<evidence type="ECO:0000256" key="6">
    <source>
        <dbReference type="SAM" id="Phobius"/>
    </source>
</evidence>
<feature type="region of interest" description="Disordered" evidence="5">
    <location>
        <begin position="1"/>
        <end position="20"/>
    </location>
</feature>
<evidence type="ECO:0000256" key="4">
    <source>
        <dbReference type="ARBA" id="ARBA00023136"/>
    </source>
</evidence>
<evidence type="ECO:0000256" key="5">
    <source>
        <dbReference type="SAM" id="MobiDB-lite"/>
    </source>
</evidence>
<proteinExistence type="predicted"/>
<dbReference type="GO" id="GO:0005783">
    <property type="term" value="C:endoplasmic reticulum"/>
    <property type="evidence" value="ECO:0007669"/>
    <property type="project" value="TreeGrafter"/>
</dbReference>
<dbReference type="InterPro" id="IPR051645">
    <property type="entry name" value="PER33/POM33_regulator"/>
</dbReference>
<dbReference type="PANTHER" id="PTHR12703:SF4">
    <property type="entry name" value="TRANSMEMBRANE PROTEIN 33"/>
    <property type="match status" value="1"/>
</dbReference>
<accession>A0AAV5QU65</accession>
<dbReference type="RefSeq" id="XP_064855452.1">
    <property type="nucleotide sequence ID" value="XM_064999380.1"/>
</dbReference>
<name>A0AAV5QU65_9ASCO</name>
<evidence type="ECO:0000313" key="7">
    <source>
        <dbReference type="EMBL" id="GMM38457.1"/>
    </source>
</evidence>
<feature type="transmembrane region" description="Helical" evidence="6">
    <location>
        <begin position="33"/>
        <end position="56"/>
    </location>
</feature>
<keyword evidence="4 6" id="KW-0472">Membrane</keyword>
<dbReference type="GeneID" id="90076445"/>
<dbReference type="EMBL" id="BTFZ01000020">
    <property type="protein sequence ID" value="GMM38457.1"/>
    <property type="molecule type" value="Genomic_DNA"/>
</dbReference>
<evidence type="ECO:0000256" key="1">
    <source>
        <dbReference type="ARBA" id="ARBA00004141"/>
    </source>
</evidence>
<protein>
    <submittedName>
        <fullName evidence="7">Uncharacterized protein</fullName>
    </submittedName>
</protein>
<keyword evidence="2 6" id="KW-0812">Transmembrane</keyword>
<comment type="caution">
    <text evidence="7">The sequence shown here is derived from an EMBL/GenBank/DDBJ whole genome shotgun (WGS) entry which is preliminary data.</text>
</comment>
<gene>
    <name evidence="7" type="ORF">DASC09_057960</name>
</gene>
<feature type="transmembrane region" description="Helical" evidence="6">
    <location>
        <begin position="107"/>
        <end position="124"/>
    </location>
</feature>
<dbReference type="GO" id="GO:0061024">
    <property type="term" value="P:membrane organization"/>
    <property type="evidence" value="ECO:0007669"/>
    <property type="project" value="TreeGrafter"/>
</dbReference>
<evidence type="ECO:0000256" key="2">
    <source>
        <dbReference type="ARBA" id="ARBA00022692"/>
    </source>
</evidence>
<dbReference type="AlphaFoldDB" id="A0AAV5QU65"/>
<keyword evidence="8" id="KW-1185">Reference proteome</keyword>
<dbReference type="PANTHER" id="PTHR12703">
    <property type="entry name" value="TRANSMEMBRANE PROTEIN 33"/>
    <property type="match status" value="1"/>
</dbReference>
<evidence type="ECO:0000256" key="3">
    <source>
        <dbReference type="ARBA" id="ARBA00022989"/>
    </source>
</evidence>
<dbReference type="GO" id="GO:0071786">
    <property type="term" value="P:endoplasmic reticulum tubular network organization"/>
    <property type="evidence" value="ECO:0007669"/>
    <property type="project" value="TreeGrafter"/>
</dbReference>
<dbReference type="GO" id="GO:0016020">
    <property type="term" value="C:membrane"/>
    <property type="evidence" value="ECO:0007669"/>
    <property type="project" value="UniProtKB-SubCell"/>
</dbReference>
<comment type="subcellular location">
    <subcellularLocation>
        <location evidence="1">Membrane</location>
        <topology evidence="1">Multi-pass membrane protein</topology>
    </subcellularLocation>
</comment>
<dbReference type="Proteomes" id="UP001360560">
    <property type="component" value="Unassembled WGS sequence"/>
</dbReference>
<reference evidence="7 8" key="1">
    <citation type="journal article" date="2023" name="Elife">
        <title>Identification of key yeast species and microbe-microbe interactions impacting larval growth of Drosophila in the wild.</title>
        <authorList>
            <person name="Mure A."/>
            <person name="Sugiura Y."/>
            <person name="Maeda R."/>
            <person name="Honda K."/>
            <person name="Sakurai N."/>
            <person name="Takahashi Y."/>
            <person name="Watada M."/>
            <person name="Katoh T."/>
            <person name="Gotoh A."/>
            <person name="Gotoh Y."/>
            <person name="Taniguchi I."/>
            <person name="Nakamura K."/>
            <person name="Hayashi T."/>
            <person name="Katayama T."/>
            <person name="Uemura T."/>
            <person name="Hattori Y."/>
        </authorList>
    </citation>
    <scope>NUCLEOTIDE SEQUENCE [LARGE SCALE GENOMIC DNA]</scope>
    <source>
        <strain evidence="7 8">SC-9</strain>
    </source>
</reference>
<feature type="transmembrane region" description="Helical" evidence="6">
    <location>
        <begin position="200"/>
        <end position="225"/>
    </location>
</feature>